<sequence>MTAIKDEVGGSLVSAQANKYDAFGYRSMKLTNNGNVAFDYDVLSGNLLDETKWGGTSFSHSYVYLEGEPLARINYDVDSDPNQTPWPIHYYHNDRLGTPQKTTDRTGNVSWAAGFDPFGKATPTTAFITQNLRFPGQYYDEETGLHYNIARFYDPNLGRYLQSDPIGLMGVLINTYTYVRNNPVNLIDPEGLEDSGLIQICAANGQRSNCTTGMRAPPDGSPMNGPLSPVGQAATFAEAGMAFIPGIKPATSFPKCPSIGKTAADFPAVASQISQKQLRHIAGRAELAERGGGGYMNSVADAQAVLDAYRNGSANIVGTTSQGFPIVQVEGVVGTNVNVGAGIAGQATNVFIIKGTTRPSVVPTTPN</sequence>
<dbReference type="PANTHER" id="PTHR32305:SF15">
    <property type="entry name" value="PROTEIN RHSA-RELATED"/>
    <property type="match status" value="1"/>
</dbReference>
<dbReference type="NCBIfam" id="TIGR03696">
    <property type="entry name" value="Rhs_assc_core"/>
    <property type="match status" value="1"/>
</dbReference>
<dbReference type="EMBL" id="JACXST010000001">
    <property type="protein sequence ID" value="MBD9359691.1"/>
    <property type="molecule type" value="Genomic_DNA"/>
</dbReference>
<protein>
    <submittedName>
        <fullName evidence="2">RHS domain-containing protein</fullName>
    </submittedName>
</protein>
<dbReference type="PANTHER" id="PTHR32305">
    <property type="match status" value="1"/>
</dbReference>
<name>A0ABR9DA37_9GAMM</name>
<dbReference type="InterPro" id="IPR001826">
    <property type="entry name" value="RHS"/>
</dbReference>
<proteinExistence type="predicted"/>
<dbReference type="InterPro" id="IPR022385">
    <property type="entry name" value="Rhs_assc_core"/>
</dbReference>
<reference evidence="2 3" key="1">
    <citation type="submission" date="2020-09" db="EMBL/GenBank/DDBJ databases">
        <title>Methylomonas albis sp. nov. and Methylomonas fluvii sp. nov.: Two cold-adapted methanotrophs from the River Elbe and an amended description of Methylovulum psychrotolerans strain Eb1.</title>
        <authorList>
            <person name="Bussmann I.K."/>
            <person name="Klings K.-W."/>
            <person name="Warnstedt J."/>
            <person name="Hoppert M."/>
            <person name="Saborowski A."/>
            <person name="Horn F."/>
            <person name="Liebner S."/>
        </authorList>
    </citation>
    <scope>NUCLEOTIDE SEQUENCE [LARGE SCALE GENOMIC DNA]</scope>
    <source>
        <strain evidence="2 3">EbB</strain>
    </source>
</reference>
<comment type="caution">
    <text evidence="2">The sequence shown here is derived from an EMBL/GenBank/DDBJ whole genome shotgun (WGS) entry which is preliminary data.</text>
</comment>
<evidence type="ECO:0000313" key="3">
    <source>
        <dbReference type="Proteomes" id="UP000641152"/>
    </source>
</evidence>
<evidence type="ECO:0000313" key="2">
    <source>
        <dbReference type="EMBL" id="MBD9359691.1"/>
    </source>
</evidence>
<feature type="domain" description="RHS protein conserved region" evidence="1">
    <location>
        <begin position="88"/>
        <end position="123"/>
    </location>
</feature>
<dbReference type="Pfam" id="PF03527">
    <property type="entry name" value="RHS"/>
    <property type="match status" value="1"/>
</dbReference>
<organism evidence="2 3">
    <name type="scientific">Methylomonas fluvii</name>
    <dbReference type="NCBI Taxonomy" id="1854564"/>
    <lineage>
        <taxon>Bacteria</taxon>
        <taxon>Pseudomonadati</taxon>
        <taxon>Pseudomonadota</taxon>
        <taxon>Gammaproteobacteria</taxon>
        <taxon>Methylococcales</taxon>
        <taxon>Methylococcaceae</taxon>
        <taxon>Methylomonas</taxon>
    </lineage>
</organism>
<dbReference type="InterPro" id="IPR050708">
    <property type="entry name" value="T6SS_VgrG/RHS"/>
</dbReference>
<dbReference type="RefSeq" id="WP_192392548.1">
    <property type="nucleotide sequence ID" value="NZ_CAJHIU010000001.1"/>
</dbReference>
<gene>
    <name evidence="2" type="ORF">EBB_03840</name>
</gene>
<keyword evidence="3" id="KW-1185">Reference proteome</keyword>
<dbReference type="Gene3D" id="2.180.10.10">
    <property type="entry name" value="RHS repeat-associated core"/>
    <property type="match status" value="1"/>
</dbReference>
<evidence type="ECO:0000259" key="1">
    <source>
        <dbReference type="Pfam" id="PF03527"/>
    </source>
</evidence>
<dbReference type="Proteomes" id="UP000641152">
    <property type="component" value="Unassembled WGS sequence"/>
</dbReference>
<accession>A0ABR9DA37</accession>